<protein>
    <submittedName>
        <fullName evidence="3">Alpha/beta hydrolase fold protein</fullName>
    </submittedName>
</protein>
<dbReference type="Gene3D" id="3.40.50.1820">
    <property type="entry name" value="alpha/beta hydrolase"/>
    <property type="match status" value="1"/>
</dbReference>
<dbReference type="InterPro" id="IPR050300">
    <property type="entry name" value="GDXG_lipolytic_enzyme"/>
</dbReference>
<keyword evidence="4" id="KW-1185">Reference proteome</keyword>
<dbReference type="SUPFAM" id="SSF53474">
    <property type="entry name" value="alpha/beta-Hydrolases"/>
    <property type="match status" value="1"/>
</dbReference>
<dbReference type="HOGENOM" id="CLU_042179_2_1_1"/>
<dbReference type="InterPro" id="IPR029058">
    <property type="entry name" value="AB_hydrolase_fold"/>
</dbReference>
<evidence type="ECO:0000259" key="2">
    <source>
        <dbReference type="Pfam" id="PF07859"/>
    </source>
</evidence>
<reference evidence="3 4" key="1">
    <citation type="journal article" date="2010" name="Proc. Natl. Acad. Sci. U.S.A.">
        <title>Insights into evolution of multicellular fungi from the assembled chromosomes of the mushroom Coprinopsis cinerea (Coprinus cinereus).</title>
        <authorList>
            <person name="Stajich J.E."/>
            <person name="Wilke S.K."/>
            <person name="Ahren D."/>
            <person name="Au C.H."/>
            <person name="Birren B.W."/>
            <person name="Borodovsky M."/>
            <person name="Burns C."/>
            <person name="Canback B."/>
            <person name="Casselton L.A."/>
            <person name="Cheng C.K."/>
            <person name="Deng J."/>
            <person name="Dietrich F.S."/>
            <person name="Fargo D.C."/>
            <person name="Farman M.L."/>
            <person name="Gathman A.C."/>
            <person name="Goldberg J."/>
            <person name="Guigo R."/>
            <person name="Hoegger P.J."/>
            <person name="Hooker J.B."/>
            <person name="Huggins A."/>
            <person name="James T.Y."/>
            <person name="Kamada T."/>
            <person name="Kilaru S."/>
            <person name="Kodira C."/>
            <person name="Kues U."/>
            <person name="Kupfer D."/>
            <person name="Kwan H.S."/>
            <person name="Lomsadze A."/>
            <person name="Li W."/>
            <person name="Lilly W.W."/>
            <person name="Ma L.J."/>
            <person name="Mackey A.J."/>
            <person name="Manning G."/>
            <person name="Martin F."/>
            <person name="Muraguchi H."/>
            <person name="Natvig D.O."/>
            <person name="Palmerini H."/>
            <person name="Ramesh M.A."/>
            <person name="Rehmeyer C.J."/>
            <person name="Roe B.A."/>
            <person name="Shenoy N."/>
            <person name="Stanke M."/>
            <person name="Ter-Hovhannisyan V."/>
            <person name="Tunlid A."/>
            <person name="Velagapudi R."/>
            <person name="Vision T.J."/>
            <person name="Zeng Q."/>
            <person name="Zolan M.E."/>
            <person name="Pukkila P.J."/>
        </authorList>
    </citation>
    <scope>NUCLEOTIDE SEQUENCE [LARGE SCALE GENOMIC DNA]</scope>
    <source>
        <strain evidence="4">Okayama-7 / 130 / ATCC MYA-4618 / FGSC 9003</strain>
    </source>
</reference>
<dbReference type="GeneID" id="6010918"/>
<dbReference type="InterPro" id="IPR013094">
    <property type="entry name" value="AB_hydrolase_3"/>
</dbReference>
<dbReference type="PANTHER" id="PTHR48081:SF31">
    <property type="entry name" value="STERYL ACETYL HYDROLASE MUG81-RELATED"/>
    <property type="match status" value="1"/>
</dbReference>
<dbReference type="PANTHER" id="PTHR48081">
    <property type="entry name" value="AB HYDROLASE SUPERFAMILY PROTEIN C4A8.06C"/>
    <property type="match status" value="1"/>
</dbReference>
<name>A8NKB8_COPC7</name>
<evidence type="ECO:0000256" key="1">
    <source>
        <dbReference type="ARBA" id="ARBA00022801"/>
    </source>
</evidence>
<proteinExistence type="predicted"/>
<dbReference type="eggNOG" id="ENOG502RDZA">
    <property type="taxonomic scope" value="Eukaryota"/>
</dbReference>
<sequence length="365" mass="40552">MTRYSLSWAELAGLVTTIIKMPLAITWDLIGTALKQKRISGISKPVVVRALRRLNETATISQLQLLAGDSREVYESWAARQRLDTTIEDLVDETYLYWIGPKRRDKVVLYVPGGGFFAPLTDSALSFWNYTRVQLKGNHGLDAGFVALHYSLLPGASFPTQLRQLAVAIDHLVATGTHARNIFLVGDSAGGNLILQLLSQLLHPMEQIGPISKLSEPCGGVYLMSPWVTFESISSSYTQTRSDDFVNGKSLTEWSKLYTGAVADSQKAYIEFLKSSTSWFQGVSTFAGRFLVSVGGEERFRDDVVEFVESRLAKVCPDVQLEIQEGGVHNDPYYDFMAWDRPTLVSSLSPVIISWLKDGLKKSVD</sequence>
<evidence type="ECO:0000313" key="4">
    <source>
        <dbReference type="Proteomes" id="UP000001861"/>
    </source>
</evidence>
<dbReference type="AlphaFoldDB" id="A8NKB8"/>
<dbReference type="RefSeq" id="XP_001834404.2">
    <property type="nucleotide sequence ID" value="XM_001834352.2"/>
</dbReference>
<dbReference type="KEGG" id="cci:CC1G_02140"/>
<evidence type="ECO:0000313" key="3">
    <source>
        <dbReference type="EMBL" id="EAU87381.2"/>
    </source>
</evidence>
<comment type="caution">
    <text evidence="3">The sequence shown here is derived from an EMBL/GenBank/DDBJ whole genome shotgun (WGS) entry which is preliminary data.</text>
</comment>
<dbReference type="STRING" id="240176.A8NKB8"/>
<dbReference type="EMBL" id="AACS02000010">
    <property type="protein sequence ID" value="EAU87381.2"/>
    <property type="molecule type" value="Genomic_DNA"/>
</dbReference>
<keyword evidence="1 3" id="KW-0378">Hydrolase</keyword>
<dbReference type="OrthoDB" id="2152029at2759"/>
<dbReference type="Proteomes" id="UP000001861">
    <property type="component" value="Unassembled WGS sequence"/>
</dbReference>
<feature type="domain" description="Alpha/beta hydrolase fold-3" evidence="2">
    <location>
        <begin position="108"/>
        <end position="330"/>
    </location>
</feature>
<dbReference type="InParanoid" id="A8NKB8"/>
<dbReference type="VEuPathDB" id="FungiDB:CC1G_02140"/>
<gene>
    <name evidence="3" type="ORF">CC1G_02140</name>
</gene>
<dbReference type="Pfam" id="PF07859">
    <property type="entry name" value="Abhydrolase_3"/>
    <property type="match status" value="1"/>
</dbReference>
<accession>A8NKB8</accession>
<dbReference type="OMA" id="SIMWIGN"/>
<dbReference type="GO" id="GO:0016787">
    <property type="term" value="F:hydrolase activity"/>
    <property type="evidence" value="ECO:0007669"/>
    <property type="project" value="UniProtKB-KW"/>
</dbReference>
<organism evidence="3 4">
    <name type="scientific">Coprinopsis cinerea (strain Okayama-7 / 130 / ATCC MYA-4618 / FGSC 9003)</name>
    <name type="common">Inky cap fungus</name>
    <name type="synonym">Hormographiella aspergillata</name>
    <dbReference type="NCBI Taxonomy" id="240176"/>
    <lineage>
        <taxon>Eukaryota</taxon>
        <taxon>Fungi</taxon>
        <taxon>Dikarya</taxon>
        <taxon>Basidiomycota</taxon>
        <taxon>Agaricomycotina</taxon>
        <taxon>Agaricomycetes</taxon>
        <taxon>Agaricomycetidae</taxon>
        <taxon>Agaricales</taxon>
        <taxon>Agaricineae</taxon>
        <taxon>Psathyrellaceae</taxon>
        <taxon>Coprinopsis</taxon>
    </lineage>
</organism>
<dbReference type="FunCoup" id="A8NKB8">
    <property type="interactions" value="21"/>
</dbReference>